<dbReference type="Gene3D" id="3.40.190.10">
    <property type="entry name" value="Periplasmic binding protein-like II"/>
    <property type="match status" value="2"/>
</dbReference>
<sequence>MSRTHRLGAACAASALALTAAACSSGTNAGSGGAKSLRVSAVATDRAGTEAVIKAFKQHNPGVDVTTSYADTDQYQGTLRTQLSSGTAPDVFFAWPGNGNPGAVEVLAPTGYLADLSGRSWTSKIPSGIRPVTQVGGKTYIVPLTFVGIGGLYNKKALDETGAKIPTTWTQTLAFCDAAKAKGKVAFALGNQTDWVTQLVDYALVPTTVYAATPDFDQKMKAGSATFAGSGWKTAMDKYLEMDKRGCFSKDPLGTSFESSVSQLAKGDAVAAVQVTSTLNQLKSEAPQGTQFGLFPLPATDNASDTRMPGAAGGAFALNAKAKNKDLASTFIDFLATPAAMNLYASATGNLPSIPNAQFTADPALKPLIDFQKAGKTVPFMDQLWPNPKVQQAHFTGVQNLFAGKADPAKVLKQMDEAYAQK</sequence>
<organism evidence="2 3">
    <name type="scientific">Actinomadura darangshiensis</name>
    <dbReference type="NCBI Taxonomy" id="705336"/>
    <lineage>
        <taxon>Bacteria</taxon>
        <taxon>Bacillati</taxon>
        <taxon>Actinomycetota</taxon>
        <taxon>Actinomycetes</taxon>
        <taxon>Streptosporangiales</taxon>
        <taxon>Thermomonosporaceae</taxon>
        <taxon>Actinomadura</taxon>
    </lineage>
</organism>
<dbReference type="AlphaFoldDB" id="A0A4R4ZSF1"/>
<dbReference type="SUPFAM" id="SSF53850">
    <property type="entry name" value="Periplasmic binding protein-like II"/>
    <property type="match status" value="1"/>
</dbReference>
<gene>
    <name evidence="2" type="ORF">E1293_44695</name>
</gene>
<dbReference type="Proteomes" id="UP000295578">
    <property type="component" value="Unassembled WGS sequence"/>
</dbReference>
<dbReference type="RefSeq" id="WP_132205881.1">
    <property type="nucleotide sequence ID" value="NZ_SMKY01000467.1"/>
</dbReference>
<dbReference type="InterPro" id="IPR050490">
    <property type="entry name" value="Bact_solute-bd_prot1"/>
</dbReference>
<name>A0A4R4ZSF1_9ACTN</name>
<dbReference type="PANTHER" id="PTHR43649">
    <property type="entry name" value="ARABINOSE-BINDING PROTEIN-RELATED"/>
    <property type="match status" value="1"/>
</dbReference>
<dbReference type="InterPro" id="IPR006059">
    <property type="entry name" value="SBP"/>
</dbReference>
<keyword evidence="3" id="KW-1185">Reference proteome</keyword>
<comment type="caution">
    <text evidence="2">The sequence shown here is derived from an EMBL/GenBank/DDBJ whole genome shotgun (WGS) entry which is preliminary data.</text>
</comment>
<dbReference type="PROSITE" id="PS51257">
    <property type="entry name" value="PROKAR_LIPOPROTEIN"/>
    <property type="match status" value="1"/>
</dbReference>
<keyword evidence="1" id="KW-0732">Signal</keyword>
<proteinExistence type="predicted"/>
<dbReference type="EMBL" id="SMKY01000467">
    <property type="protein sequence ID" value="TDD61725.1"/>
    <property type="molecule type" value="Genomic_DNA"/>
</dbReference>
<reference evidence="2 3" key="1">
    <citation type="submission" date="2019-03" db="EMBL/GenBank/DDBJ databases">
        <title>Draft genome sequences of novel Actinobacteria.</title>
        <authorList>
            <person name="Sahin N."/>
            <person name="Ay H."/>
            <person name="Saygin H."/>
        </authorList>
    </citation>
    <scope>NUCLEOTIDE SEQUENCE [LARGE SCALE GENOMIC DNA]</scope>
    <source>
        <strain evidence="2 3">DSM 45941</strain>
    </source>
</reference>
<dbReference type="OrthoDB" id="3256840at2"/>
<feature type="chain" id="PRO_5039466758" evidence="1">
    <location>
        <begin position="30"/>
        <end position="422"/>
    </location>
</feature>
<dbReference type="Pfam" id="PF13416">
    <property type="entry name" value="SBP_bac_8"/>
    <property type="match status" value="1"/>
</dbReference>
<feature type="signal peptide" evidence="1">
    <location>
        <begin position="1"/>
        <end position="29"/>
    </location>
</feature>
<evidence type="ECO:0000313" key="3">
    <source>
        <dbReference type="Proteomes" id="UP000295578"/>
    </source>
</evidence>
<accession>A0A4R4ZSF1</accession>
<evidence type="ECO:0000313" key="2">
    <source>
        <dbReference type="EMBL" id="TDD61725.1"/>
    </source>
</evidence>
<protein>
    <submittedName>
        <fullName evidence="2">Extracellular solute-binding protein</fullName>
    </submittedName>
</protein>
<evidence type="ECO:0000256" key="1">
    <source>
        <dbReference type="SAM" id="SignalP"/>
    </source>
</evidence>